<dbReference type="EMBL" id="CABIJS010000177">
    <property type="protein sequence ID" value="VUZ45546.1"/>
    <property type="molecule type" value="Genomic_DNA"/>
</dbReference>
<evidence type="ECO:0000256" key="5">
    <source>
        <dbReference type="ARBA" id="ARBA00022517"/>
    </source>
</evidence>
<organism evidence="15">
    <name type="scientific">Hymenolepis diminuta</name>
    <name type="common">Rat tapeworm</name>
    <dbReference type="NCBI Taxonomy" id="6216"/>
    <lineage>
        <taxon>Eukaryota</taxon>
        <taxon>Metazoa</taxon>
        <taxon>Spiralia</taxon>
        <taxon>Lophotrochozoa</taxon>
        <taxon>Platyhelminthes</taxon>
        <taxon>Cestoda</taxon>
        <taxon>Eucestoda</taxon>
        <taxon>Cyclophyllidea</taxon>
        <taxon>Hymenolepididae</taxon>
        <taxon>Hymenolepis</taxon>
    </lineage>
</organism>
<evidence type="ECO:0000256" key="1">
    <source>
        <dbReference type="ARBA" id="ARBA00004123"/>
    </source>
</evidence>
<evidence type="ECO:0000256" key="2">
    <source>
        <dbReference type="ARBA" id="ARBA00004496"/>
    </source>
</evidence>
<feature type="compositionally biased region" description="Polar residues" evidence="8">
    <location>
        <begin position="288"/>
        <end position="309"/>
    </location>
</feature>
<dbReference type="STRING" id="6216.A0A0R3SID6"/>
<comment type="subunit">
    <text evidence="7">Associates with the 60S ribosomal subunit.</text>
</comment>
<name>A0A0R3SID6_HYMDI</name>
<dbReference type="PANTHER" id="PTHR10927">
    <property type="entry name" value="RIBOSOME MATURATION PROTEIN SBDS"/>
    <property type="match status" value="1"/>
</dbReference>
<dbReference type="OrthoDB" id="10253092at2759"/>
<dbReference type="InterPro" id="IPR018978">
    <property type="entry name" value="SDO1/SBDS_central"/>
</dbReference>
<evidence type="ECO:0000313" key="15">
    <source>
        <dbReference type="WBParaSite" id="HDID_0000470101-mRNA-1"/>
    </source>
</evidence>
<evidence type="ECO:0000256" key="4">
    <source>
        <dbReference type="ARBA" id="ARBA00022490"/>
    </source>
</evidence>
<evidence type="ECO:0000313" key="11">
    <source>
        <dbReference type="EMBL" id="VDL53798.1"/>
    </source>
</evidence>
<accession>A0A0R3SID6</accession>
<feature type="compositionally biased region" description="Basic residues" evidence="8">
    <location>
        <begin position="325"/>
        <end position="337"/>
    </location>
</feature>
<keyword evidence="6" id="KW-0539">Nucleus</keyword>
<gene>
    <name evidence="11" type="ORF">HDID_LOCUS4699</name>
    <name evidence="12" type="ORF">WMSIL1_LOCUS5455</name>
</gene>
<evidence type="ECO:0000256" key="7">
    <source>
        <dbReference type="ARBA" id="ARBA00049708"/>
    </source>
</evidence>
<evidence type="ECO:0000259" key="10">
    <source>
        <dbReference type="Pfam" id="PF09377"/>
    </source>
</evidence>
<dbReference type="InterPro" id="IPR036786">
    <property type="entry name" value="Ribosome_mat_SBDS_N_sf"/>
</dbReference>
<dbReference type="SUPFAM" id="SSF89895">
    <property type="entry name" value="FYSH domain"/>
    <property type="match status" value="1"/>
</dbReference>
<evidence type="ECO:0000256" key="3">
    <source>
        <dbReference type="ARBA" id="ARBA00007433"/>
    </source>
</evidence>
<feature type="domain" description="Ribosome maturation protein SDO1/SBDS N-terminal" evidence="9">
    <location>
        <begin position="14"/>
        <end position="101"/>
    </location>
</feature>
<dbReference type="GO" id="GO:0005634">
    <property type="term" value="C:nucleus"/>
    <property type="evidence" value="ECO:0007669"/>
    <property type="project" value="UniProtKB-SubCell"/>
</dbReference>
<evidence type="ECO:0000313" key="12">
    <source>
        <dbReference type="EMBL" id="VUZ45546.1"/>
    </source>
</evidence>
<evidence type="ECO:0000313" key="14">
    <source>
        <dbReference type="Proteomes" id="UP000321570"/>
    </source>
</evidence>
<dbReference type="GO" id="GO:0042256">
    <property type="term" value="P:cytosolic ribosome assembly"/>
    <property type="evidence" value="ECO:0007669"/>
    <property type="project" value="InterPro"/>
</dbReference>
<dbReference type="InterPro" id="IPR037188">
    <property type="entry name" value="Sdo1/SBDS_central_sf"/>
</dbReference>
<evidence type="ECO:0000313" key="13">
    <source>
        <dbReference type="Proteomes" id="UP000274504"/>
    </source>
</evidence>
<reference evidence="11 13" key="2">
    <citation type="submission" date="2018-11" db="EMBL/GenBank/DDBJ databases">
        <authorList>
            <consortium name="Pathogen Informatics"/>
        </authorList>
    </citation>
    <scope>NUCLEOTIDE SEQUENCE [LARGE SCALE GENOMIC DNA]</scope>
</reference>
<comment type="similarity">
    <text evidence="3">Belongs to the SDO1/SBDS family.</text>
</comment>
<reference evidence="12 14" key="3">
    <citation type="submission" date="2019-07" db="EMBL/GenBank/DDBJ databases">
        <authorList>
            <person name="Jastrzebski P J."/>
            <person name="Paukszto L."/>
            <person name="Jastrzebski P J."/>
        </authorList>
    </citation>
    <scope>NUCLEOTIDE SEQUENCE [LARGE SCALE GENOMIC DNA]</scope>
    <source>
        <strain evidence="12 14">WMS-il1</strain>
    </source>
</reference>
<dbReference type="InterPro" id="IPR019783">
    <property type="entry name" value="SDO1/SBDS_N"/>
</dbReference>
<dbReference type="NCBIfam" id="TIGR00291">
    <property type="entry name" value="RNA_SBDS"/>
    <property type="match status" value="1"/>
</dbReference>
<keyword evidence="14" id="KW-1185">Reference proteome</keyword>
<sequence length="347" mass="39298">MSLFTPVNQKRLTNISVVRMRKNGHRYELACFPNKVKAWRDKLEPNIDEVIQTHEVFANVSKGQLAKKSELFQDFETEDLEEIILKLLQEGEIPVSEMERKSISESLSRDVAKIISEKCVNTETNRPYTVSMVEKMMRECHINLQPNKSAKHQALKAIEKLIESGRYKIKPVMMEIVISLDPKIVEVVSPKILLHVHHITRQGLNSEGIFEMKAVIEQKDYHFLTGTLSEVAKNRYCVEILGPARPDQASGGKKKLPPSSPSSSVAPIPEIGSPILEEEPSEVISNPPDISQPPSTKEPDNVSTHGTSNHSEDEYSQTTKQIQKQQKKKTNRKRKNRSCVNDEDVDV</sequence>
<evidence type="ECO:0000256" key="6">
    <source>
        <dbReference type="ARBA" id="ARBA00023242"/>
    </source>
</evidence>
<dbReference type="SUPFAM" id="SSF109728">
    <property type="entry name" value="Hypothetical protein AF0491, middle domain"/>
    <property type="match status" value="1"/>
</dbReference>
<dbReference type="AlphaFoldDB" id="A0A0R3SID6"/>
<dbReference type="GO" id="GO:0005737">
    <property type="term" value="C:cytoplasm"/>
    <property type="evidence" value="ECO:0007669"/>
    <property type="project" value="UniProtKB-SubCell"/>
</dbReference>
<comment type="subcellular location">
    <subcellularLocation>
        <location evidence="2">Cytoplasm</location>
    </subcellularLocation>
    <subcellularLocation>
        <location evidence="1">Nucleus</location>
    </subcellularLocation>
</comment>
<dbReference type="Proteomes" id="UP000274504">
    <property type="component" value="Unassembled WGS sequence"/>
</dbReference>
<dbReference type="Gene3D" id="1.10.10.900">
    <property type="entry name" value="SBDS protein C-terminal domain, subdomain 1"/>
    <property type="match status" value="1"/>
</dbReference>
<protein>
    <submittedName>
        <fullName evidence="15">Ribosome maturation protein SBDS</fullName>
    </submittedName>
</protein>
<feature type="domain" description="Ribosome maturation protein SDO1/SBDS central" evidence="10">
    <location>
        <begin position="109"/>
        <end position="163"/>
    </location>
</feature>
<dbReference type="Pfam" id="PF01172">
    <property type="entry name" value="SBDS_N"/>
    <property type="match status" value="1"/>
</dbReference>
<reference evidence="15" key="1">
    <citation type="submission" date="2017-02" db="UniProtKB">
        <authorList>
            <consortium name="WormBaseParasite"/>
        </authorList>
    </citation>
    <scope>IDENTIFICATION</scope>
</reference>
<dbReference type="PANTHER" id="PTHR10927:SF1">
    <property type="entry name" value="RIBOSOME MATURATION PROTEIN SBDS"/>
    <property type="match status" value="1"/>
</dbReference>
<keyword evidence="4" id="KW-0963">Cytoplasm</keyword>
<dbReference type="Gene3D" id="3.30.1250.10">
    <property type="entry name" value="Ribosome maturation protein SBDS, N-terminal domain"/>
    <property type="match status" value="1"/>
</dbReference>
<dbReference type="EMBL" id="UYSG01001923">
    <property type="protein sequence ID" value="VDL53798.1"/>
    <property type="molecule type" value="Genomic_DNA"/>
</dbReference>
<proteinExistence type="inferred from homology"/>
<dbReference type="InterPro" id="IPR002140">
    <property type="entry name" value="Sdo1/SBDS"/>
</dbReference>
<keyword evidence="5" id="KW-0690">Ribosome biogenesis</keyword>
<dbReference type="WBParaSite" id="HDID_0000470101-mRNA-1">
    <property type="protein sequence ID" value="HDID_0000470101-mRNA-1"/>
    <property type="gene ID" value="HDID_0000470101"/>
</dbReference>
<dbReference type="Pfam" id="PF09377">
    <property type="entry name" value="SBDS_domain_II"/>
    <property type="match status" value="1"/>
</dbReference>
<dbReference type="Proteomes" id="UP000321570">
    <property type="component" value="Unassembled WGS sequence"/>
</dbReference>
<evidence type="ECO:0000256" key="8">
    <source>
        <dbReference type="SAM" id="MobiDB-lite"/>
    </source>
</evidence>
<dbReference type="InterPro" id="IPR039100">
    <property type="entry name" value="Sdo1/SBDS-like"/>
</dbReference>
<feature type="region of interest" description="Disordered" evidence="8">
    <location>
        <begin position="243"/>
        <end position="347"/>
    </location>
</feature>
<evidence type="ECO:0000259" key="9">
    <source>
        <dbReference type="Pfam" id="PF01172"/>
    </source>
</evidence>